<dbReference type="Gene3D" id="3.20.100.30">
    <property type="entry name" value="VTC, catalytic tunnel domain"/>
    <property type="match status" value="1"/>
</dbReference>
<dbReference type="Pfam" id="PF09359">
    <property type="entry name" value="VTC"/>
    <property type="match status" value="1"/>
</dbReference>
<dbReference type="InterPro" id="IPR042267">
    <property type="entry name" value="VTC_sf"/>
</dbReference>
<reference evidence="2" key="2">
    <citation type="journal article" date="2021" name="PeerJ">
        <title>Extensive microbial diversity within the chicken gut microbiome revealed by metagenomics and culture.</title>
        <authorList>
            <person name="Gilroy R."/>
            <person name="Ravi A."/>
            <person name="Getino M."/>
            <person name="Pursley I."/>
            <person name="Horton D.L."/>
            <person name="Alikhan N.F."/>
            <person name="Baker D."/>
            <person name="Gharbi K."/>
            <person name="Hall N."/>
            <person name="Watson M."/>
            <person name="Adriaenssens E.M."/>
            <person name="Foster-Nyarko E."/>
            <person name="Jarju S."/>
            <person name="Secka A."/>
            <person name="Antonio M."/>
            <person name="Oren A."/>
            <person name="Chaudhuri R.R."/>
            <person name="La Ragione R."/>
            <person name="Hildebrand F."/>
            <person name="Pallen M.J."/>
        </authorList>
    </citation>
    <scope>NUCLEOTIDE SEQUENCE</scope>
    <source>
        <strain evidence="2">ChiGjej2B2-16831</strain>
    </source>
</reference>
<dbReference type="EMBL" id="DVNZ01000247">
    <property type="protein sequence ID" value="HIU95033.1"/>
    <property type="molecule type" value="Genomic_DNA"/>
</dbReference>
<feature type="domain" description="VTC" evidence="1">
    <location>
        <begin position="19"/>
        <end position="238"/>
    </location>
</feature>
<gene>
    <name evidence="2" type="ORF">IAD24_07750</name>
</gene>
<evidence type="ECO:0000313" key="3">
    <source>
        <dbReference type="Proteomes" id="UP000824128"/>
    </source>
</evidence>
<dbReference type="AlphaFoldDB" id="A0A9D1STC3"/>
<comment type="caution">
    <text evidence="2">The sequence shown here is derived from an EMBL/GenBank/DDBJ whole genome shotgun (WGS) entry which is preliminary data.</text>
</comment>
<name>A0A9D1STC3_9FIRM</name>
<dbReference type="InterPro" id="IPR018966">
    <property type="entry name" value="VTC_domain"/>
</dbReference>
<proteinExistence type="predicted"/>
<dbReference type="Proteomes" id="UP000824128">
    <property type="component" value="Unassembled WGS sequence"/>
</dbReference>
<dbReference type="GO" id="GO:0006799">
    <property type="term" value="P:polyphosphate biosynthetic process"/>
    <property type="evidence" value="ECO:0007669"/>
    <property type="project" value="UniProtKB-ARBA"/>
</dbReference>
<evidence type="ECO:0000313" key="2">
    <source>
        <dbReference type="EMBL" id="HIU95033.1"/>
    </source>
</evidence>
<protein>
    <submittedName>
        <fullName evidence="2">Polyphosphate polymerase domain-containing protein</fullName>
    </submittedName>
</protein>
<dbReference type="CDD" id="cd07750">
    <property type="entry name" value="PolyPPase_VTC_like"/>
    <property type="match status" value="1"/>
</dbReference>
<organism evidence="2 3">
    <name type="scientific">Candidatus Aphodomorpha intestinavium</name>
    <dbReference type="NCBI Taxonomy" id="2840672"/>
    <lineage>
        <taxon>Bacteria</taxon>
        <taxon>Bacillati</taxon>
        <taxon>Bacillota</taxon>
        <taxon>Clostridia</taxon>
        <taxon>Eubacteriales</taxon>
        <taxon>Candidatus Aphodomorpha</taxon>
    </lineage>
</organism>
<sequence length="243" mass="28268">MDAAKERPRTARGEARPYRHELKYIINAGEHALLSRRLQMTMAQDAYAAQSGGEYHIRSLYFDDPDDSAIRDKLDGLDTRDKIRIRIYNGSDRTIKLERKRKDGAYVQKSSLRLTRQECDALLRGDCRFLLGRPEPFAGQMFGILKLRQLRPRVLVDYDREPYVFPAEDVRITFDKNLRTALRATALFDPDVPTYPVTELRNCMIMEVKFNRSLPAYVQMLIQTAAAQRTAASKYLFCRQYEF</sequence>
<reference evidence="2" key="1">
    <citation type="submission" date="2020-10" db="EMBL/GenBank/DDBJ databases">
        <authorList>
            <person name="Gilroy R."/>
        </authorList>
    </citation>
    <scope>NUCLEOTIDE SEQUENCE</scope>
    <source>
        <strain evidence="2">ChiGjej2B2-16831</strain>
    </source>
</reference>
<evidence type="ECO:0000259" key="1">
    <source>
        <dbReference type="Pfam" id="PF09359"/>
    </source>
</evidence>
<accession>A0A9D1STC3</accession>